<feature type="compositionally biased region" description="Basic and acidic residues" evidence="1">
    <location>
        <begin position="74"/>
        <end position="97"/>
    </location>
</feature>
<name>A0A1G7AFD2_9ACTO</name>
<feature type="compositionally biased region" description="Basic and acidic residues" evidence="1">
    <location>
        <begin position="374"/>
        <end position="385"/>
    </location>
</feature>
<accession>A0A1G7AFD2</accession>
<evidence type="ECO:0000256" key="2">
    <source>
        <dbReference type="SAM" id="Phobius"/>
    </source>
</evidence>
<feature type="transmembrane region" description="Helical" evidence="2">
    <location>
        <begin position="256"/>
        <end position="275"/>
    </location>
</feature>
<keyword evidence="4" id="KW-1185">Reference proteome</keyword>
<dbReference type="AlphaFoldDB" id="A0A1G7AFD2"/>
<gene>
    <name evidence="3" type="ORF">SAMN05421878_102202</name>
</gene>
<keyword evidence="2" id="KW-0812">Transmembrane</keyword>
<feature type="transmembrane region" description="Helical" evidence="2">
    <location>
        <begin position="305"/>
        <end position="326"/>
    </location>
</feature>
<feature type="transmembrane region" description="Helical" evidence="2">
    <location>
        <begin position="145"/>
        <end position="164"/>
    </location>
</feature>
<keyword evidence="2" id="KW-1133">Transmembrane helix</keyword>
<feature type="transmembrane region" description="Helical" evidence="2">
    <location>
        <begin position="282"/>
        <end position="299"/>
    </location>
</feature>
<evidence type="ECO:0000313" key="3">
    <source>
        <dbReference type="EMBL" id="SDE13519.1"/>
    </source>
</evidence>
<feature type="region of interest" description="Disordered" evidence="1">
    <location>
        <begin position="1"/>
        <end position="102"/>
    </location>
</feature>
<sequence length="425" mass="44377">MDRQEQENHPTGASGSHASGRRASGRRAAGRRAAGRRASGRRASGRRASGLRAETLHSHHAEPQEQDLPATRPYRAEGRSYRSESRPSEPRSSESRSSETPQVSKSIPVRVTLLADFVALLVCVAFTAVFILTSGFPISFPPTGTAAWVTAGLAFLSGVLAVYAITARAKIPNPHLARGLAWAMLAIATIAGALGKISAMPVLAGMGVVIVFLAQMARPMPAGTLVSQLAVSYLAIAVAISAGLWPASLHLVGGEMAGTIMAESLLCMAVVRIILGRIASWWPYLLVAFAGGLGAGWAYSTITGATAWATLTAGPVWLAIVPALLYPLSDYYSGVLAEKLSLTSPQTTAEEKTAGEDGVVAPAVENSETTKTARARETSRARENEASENNATGRAPIGWLTQAGVELAVVSVCGWLAFGIAAIIA</sequence>
<feature type="transmembrane region" description="Helical" evidence="2">
    <location>
        <begin position="403"/>
        <end position="424"/>
    </location>
</feature>
<evidence type="ECO:0000313" key="4">
    <source>
        <dbReference type="Proteomes" id="UP000182744"/>
    </source>
</evidence>
<keyword evidence="2" id="KW-0472">Membrane</keyword>
<dbReference type="EMBL" id="FNAU01000002">
    <property type="protein sequence ID" value="SDE13519.1"/>
    <property type="molecule type" value="Genomic_DNA"/>
</dbReference>
<dbReference type="Proteomes" id="UP000182744">
    <property type="component" value="Unassembled WGS sequence"/>
</dbReference>
<protein>
    <submittedName>
        <fullName evidence="3">Uncharacterized protein</fullName>
    </submittedName>
</protein>
<proteinExistence type="predicted"/>
<feature type="transmembrane region" description="Helical" evidence="2">
    <location>
        <begin position="113"/>
        <end position="133"/>
    </location>
</feature>
<organism evidence="3 4">
    <name type="scientific">Actinobaculum suis</name>
    <dbReference type="NCBI Taxonomy" id="1657"/>
    <lineage>
        <taxon>Bacteria</taxon>
        <taxon>Bacillati</taxon>
        <taxon>Actinomycetota</taxon>
        <taxon>Actinomycetes</taxon>
        <taxon>Actinomycetales</taxon>
        <taxon>Actinomycetaceae</taxon>
        <taxon>Actinobaculum</taxon>
    </lineage>
</organism>
<feature type="compositionally biased region" description="Basic and acidic residues" evidence="1">
    <location>
        <begin position="54"/>
        <end position="63"/>
    </location>
</feature>
<feature type="compositionally biased region" description="Basic residues" evidence="1">
    <location>
        <begin position="19"/>
        <end position="45"/>
    </location>
</feature>
<evidence type="ECO:0000256" key="1">
    <source>
        <dbReference type="SAM" id="MobiDB-lite"/>
    </source>
</evidence>
<reference evidence="4" key="1">
    <citation type="submission" date="2016-10" db="EMBL/GenBank/DDBJ databases">
        <authorList>
            <person name="Varghese N."/>
        </authorList>
    </citation>
    <scope>NUCLEOTIDE SEQUENCE [LARGE SCALE GENOMIC DNA]</scope>
    <source>
        <strain evidence="4">DSM 20639</strain>
    </source>
</reference>
<feature type="transmembrane region" description="Helical" evidence="2">
    <location>
        <begin position="176"/>
        <end position="194"/>
    </location>
</feature>
<feature type="region of interest" description="Disordered" evidence="1">
    <location>
        <begin position="346"/>
        <end position="392"/>
    </location>
</feature>
<feature type="transmembrane region" description="Helical" evidence="2">
    <location>
        <begin position="229"/>
        <end position="250"/>
    </location>
</feature>